<keyword evidence="7 13" id="KW-0378">Hydrolase</keyword>
<comment type="subcellular location">
    <subcellularLocation>
        <location evidence="1">Secreted</location>
    </subcellularLocation>
</comment>
<evidence type="ECO:0000256" key="6">
    <source>
        <dbReference type="ARBA" id="ARBA00022750"/>
    </source>
</evidence>
<keyword evidence="4 13" id="KW-0645">Protease</keyword>
<feature type="non-terminal residue" evidence="15">
    <location>
        <position position="361"/>
    </location>
</feature>
<keyword evidence="6 13" id="KW-0064">Aspartyl protease</keyword>
<evidence type="ECO:0000259" key="14">
    <source>
        <dbReference type="PROSITE" id="PS51767"/>
    </source>
</evidence>
<reference evidence="15" key="1">
    <citation type="submission" date="2023-10" db="EMBL/GenBank/DDBJ databases">
        <title>Genome assembly of Pristionchus species.</title>
        <authorList>
            <person name="Yoshida K."/>
            <person name="Sommer R.J."/>
        </authorList>
    </citation>
    <scope>NUCLEOTIDE SEQUENCE</scope>
    <source>
        <strain evidence="15">RS0144</strain>
    </source>
</reference>
<evidence type="ECO:0000256" key="1">
    <source>
        <dbReference type="ARBA" id="ARBA00004613"/>
    </source>
</evidence>
<dbReference type="PANTHER" id="PTHR47966">
    <property type="entry name" value="BETA-SITE APP-CLEAVING ENZYME, ISOFORM A-RELATED"/>
    <property type="match status" value="1"/>
</dbReference>
<dbReference type="GO" id="GO:0005764">
    <property type="term" value="C:lysosome"/>
    <property type="evidence" value="ECO:0007669"/>
    <property type="project" value="TreeGrafter"/>
</dbReference>
<feature type="active site" evidence="11">
    <location>
        <position position="72"/>
    </location>
</feature>
<dbReference type="CDD" id="cd05471">
    <property type="entry name" value="pepsin_like"/>
    <property type="match status" value="1"/>
</dbReference>
<name>A0AAV5TBY2_9BILA</name>
<dbReference type="SUPFAM" id="SSF50630">
    <property type="entry name" value="Acid proteases"/>
    <property type="match status" value="1"/>
</dbReference>
<dbReference type="PROSITE" id="PS51767">
    <property type="entry name" value="PEPTIDASE_A1"/>
    <property type="match status" value="1"/>
</dbReference>
<dbReference type="PROSITE" id="PS00141">
    <property type="entry name" value="ASP_PROTEASE"/>
    <property type="match status" value="1"/>
</dbReference>
<dbReference type="InterPro" id="IPR001969">
    <property type="entry name" value="Aspartic_peptidase_AS"/>
</dbReference>
<dbReference type="InterPro" id="IPR034164">
    <property type="entry name" value="Pepsin-like_dom"/>
</dbReference>
<feature type="domain" description="Peptidase A1" evidence="14">
    <location>
        <begin position="54"/>
        <end position="361"/>
    </location>
</feature>
<gene>
    <name evidence="15" type="ORF">PENTCL1PPCAC_13419</name>
</gene>
<keyword evidence="8" id="KW-0865">Zymogen</keyword>
<dbReference type="GO" id="GO:0006508">
    <property type="term" value="P:proteolysis"/>
    <property type="evidence" value="ECO:0007669"/>
    <property type="project" value="UniProtKB-KW"/>
</dbReference>
<evidence type="ECO:0000256" key="5">
    <source>
        <dbReference type="ARBA" id="ARBA00022729"/>
    </source>
</evidence>
<dbReference type="Gene3D" id="2.40.70.10">
    <property type="entry name" value="Acid Proteases"/>
    <property type="match status" value="2"/>
</dbReference>
<feature type="disulfide bond" evidence="12">
    <location>
        <begin position="290"/>
        <end position="322"/>
    </location>
</feature>
<dbReference type="FunFam" id="2.40.70.10:FF:000008">
    <property type="entry name" value="Cathepsin D"/>
    <property type="match status" value="1"/>
</dbReference>
<dbReference type="PANTHER" id="PTHR47966:SF8">
    <property type="entry name" value="ASPARTIC PROTEASE 1-RELATED"/>
    <property type="match status" value="1"/>
</dbReference>
<dbReference type="InterPro" id="IPR021109">
    <property type="entry name" value="Peptidase_aspartic_dom_sf"/>
</dbReference>
<evidence type="ECO:0000256" key="10">
    <source>
        <dbReference type="ARBA" id="ARBA00023180"/>
    </source>
</evidence>
<dbReference type="AlphaFoldDB" id="A0AAV5TBY2"/>
<dbReference type="Pfam" id="PF00026">
    <property type="entry name" value="Asp"/>
    <property type="match status" value="1"/>
</dbReference>
<dbReference type="InterPro" id="IPR001461">
    <property type="entry name" value="Aspartic_peptidase_A1"/>
</dbReference>
<evidence type="ECO:0000313" key="16">
    <source>
        <dbReference type="Proteomes" id="UP001432027"/>
    </source>
</evidence>
<dbReference type="EMBL" id="BTSX01000003">
    <property type="protein sequence ID" value="GMS91244.1"/>
    <property type="molecule type" value="Genomic_DNA"/>
</dbReference>
<comment type="caution">
    <text evidence="15">The sequence shown here is derived from an EMBL/GenBank/DDBJ whole genome shotgun (WGS) entry which is preliminary data.</text>
</comment>
<accession>A0AAV5TBY2</accession>
<evidence type="ECO:0000256" key="8">
    <source>
        <dbReference type="ARBA" id="ARBA00023145"/>
    </source>
</evidence>
<dbReference type="FunFam" id="2.40.70.10:FF:000058">
    <property type="entry name" value="ASpartyl Protease"/>
    <property type="match status" value="1"/>
</dbReference>
<protein>
    <recommendedName>
        <fullName evidence="14">Peptidase A1 domain-containing protein</fullName>
    </recommendedName>
</protein>
<keyword evidence="3" id="KW-0964">Secreted</keyword>
<evidence type="ECO:0000313" key="15">
    <source>
        <dbReference type="EMBL" id="GMS91244.1"/>
    </source>
</evidence>
<evidence type="ECO:0000256" key="2">
    <source>
        <dbReference type="ARBA" id="ARBA00007447"/>
    </source>
</evidence>
<proteinExistence type="inferred from homology"/>
<keyword evidence="16" id="KW-1185">Reference proteome</keyword>
<evidence type="ECO:0000256" key="7">
    <source>
        <dbReference type="ARBA" id="ARBA00022801"/>
    </source>
</evidence>
<evidence type="ECO:0000256" key="9">
    <source>
        <dbReference type="ARBA" id="ARBA00023157"/>
    </source>
</evidence>
<dbReference type="PRINTS" id="PR00792">
    <property type="entry name" value="PEPSIN"/>
</dbReference>
<evidence type="ECO:0000256" key="12">
    <source>
        <dbReference type="PIRSR" id="PIRSR601461-2"/>
    </source>
</evidence>
<organism evidence="15 16">
    <name type="scientific">Pristionchus entomophagus</name>
    <dbReference type="NCBI Taxonomy" id="358040"/>
    <lineage>
        <taxon>Eukaryota</taxon>
        <taxon>Metazoa</taxon>
        <taxon>Ecdysozoa</taxon>
        <taxon>Nematoda</taxon>
        <taxon>Chromadorea</taxon>
        <taxon>Rhabditida</taxon>
        <taxon>Rhabditina</taxon>
        <taxon>Diplogasteromorpha</taxon>
        <taxon>Diplogasteroidea</taxon>
        <taxon>Neodiplogasteridae</taxon>
        <taxon>Pristionchus</taxon>
    </lineage>
</organism>
<sequence>NCAVIKQSIHKTAPLRAKLIQEGTYADFMAQQHLARAKATVGTQPFIDYADNLYRGEISIGIPPQNFSVMLDTGSTDTWVIDARCTRCPDNSEYTKNRFNSSASSTFTPTNTPYNIPHISSGMVASDVLNVAGLVAPEQGFGLSTDTANPFGDNAIDGVLGLGWPAISIMGVTPPMQNILSQLDLPLFTVWLDRHAGPREDRLGGLVTYGALDNMNCEAQVDYVQLSSLTYWQFPIQRFSIGSHTYNARGDAISDTGSAGIGAPASVVAGVISVTGAKLDHSSGLFALPCNGQYPDMIITIGGRYYTVPSEDYVIDYGNGKCYLAVYEIVSAGFGPSWVLGDSWIRANCNVYDIGQKRIGY</sequence>
<dbReference type="GO" id="GO:0005576">
    <property type="term" value="C:extracellular region"/>
    <property type="evidence" value="ECO:0007669"/>
    <property type="project" value="UniProtKB-SubCell"/>
</dbReference>
<keyword evidence="9 12" id="KW-1015">Disulfide bond</keyword>
<dbReference type="GO" id="GO:0004190">
    <property type="term" value="F:aspartic-type endopeptidase activity"/>
    <property type="evidence" value="ECO:0007669"/>
    <property type="project" value="UniProtKB-KW"/>
</dbReference>
<evidence type="ECO:0000256" key="11">
    <source>
        <dbReference type="PIRSR" id="PIRSR601461-1"/>
    </source>
</evidence>
<evidence type="ECO:0000256" key="13">
    <source>
        <dbReference type="RuleBase" id="RU000454"/>
    </source>
</evidence>
<evidence type="ECO:0000256" key="4">
    <source>
        <dbReference type="ARBA" id="ARBA00022670"/>
    </source>
</evidence>
<feature type="non-terminal residue" evidence="15">
    <location>
        <position position="1"/>
    </location>
</feature>
<dbReference type="Proteomes" id="UP001432027">
    <property type="component" value="Unassembled WGS sequence"/>
</dbReference>
<evidence type="ECO:0000256" key="3">
    <source>
        <dbReference type="ARBA" id="ARBA00022525"/>
    </source>
</evidence>
<keyword evidence="10" id="KW-0325">Glycoprotein</keyword>
<comment type="similarity">
    <text evidence="2 13">Belongs to the peptidase A1 family.</text>
</comment>
<dbReference type="InterPro" id="IPR033121">
    <property type="entry name" value="PEPTIDASE_A1"/>
</dbReference>
<keyword evidence="5" id="KW-0732">Signal</keyword>
<feature type="active site" evidence="11">
    <location>
        <position position="255"/>
    </location>
</feature>